<dbReference type="Gene3D" id="3.55.40.10">
    <property type="entry name" value="minor pseudopilin epsh domain"/>
    <property type="match status" value="1"/>
</dbReference>
<keyword evidence="6 11" id="KW-0812">Transmembrane</keyword>
<comment type="similarity">
    <text evidence="9">Belongs to the GSP H family.</text>
</comment>
<comment type="caution">
    <text evidence="13">The sequence shown here is derived from an EMBL/GenBank/DDBJ whole genome shotgun (WGS) entry which is preliminary data.</text>
</comment>
<dbReference type="InterPro" id="IPR045584">
    <property type="entry name" value="Pilin-like"/>
</dbReference>
<evidence type="ECO:0000256" key="4">
    <source>
        <dbReference type="ARBA" id="ARBA00022481"/>
    </source>
</evidence>
<dbReference type="InterPro" id="IPR012902">
    <property type="entry name" value="N_methyl_site"/>
</dbReference>
<evidence type="ECO:0000256" key="1">
    <source>
        <dbReference type="ARBA" id="ARBA00004377"/>
    </source>
</evidence>
<evidence type="ECO:0000313" key="14">
    <source>
        <dbReference type="Proteomes" id="UP001620597"/>
    </source>
</evidence>
<evidence type="ECO:0000256" key="11">
    <source>
        <dbReference type="SAM" id="Phobius"/>
    </source>
</evidence>
<evidence type="ECO:0000313" key="13">
    <source>
        <dbReference type="EMBL" id="MFK4751389.1"/>
    </source>
</evidence>
<feature type="transmembrane region" description="Helical" evidence="11">
    <location>
        <begin position="20"/>
        <end position="38"/>
    </location>
</feature>
<dbReference type="Pfam" id="PF07963">
    <property type="entry name" value="N_methyl"/>
    <property type="match status" value="1"/>
</dbReference>
<evidence type="ECO:0000256" key="3">
    <source>
        <dbReference type="ARBA" id="ARBA00022475"/>
    </source>
</evidence>
<reference evidence="13 14" key="1">
    <citation type="submission" date="2024-03" db="EMBL/GenBank/DDBJ databases">
        <title>High-quality draft genome sequence of Oceanobacter sp. wDCs-4.</title>
        <authorList>
            <person name="Dong C."/>
        </authorList>
    </citation>
    <scope>NUCLEOTIDE SEQUENCE [LARGE SCALE GENOMIC DNA]</scope>
    <source>
        <strain evidence="14">wDCs-4</strain>
    </source>
</reference>
<comment type="subcellular location">
    <subcellularLocation>
        <location evidence="1">Cell inner membrane</location>
        <topology evidence="1">Single-pass membrane protein</topology>
    </subcellularLocation>
</comment>
<dbReference type="InterPro" id="IPR022346">
    <property type="entry name" value="T2SS_GspH"/>
</dbReference>
<dbReference type="EMBL" id="JBBKTX010000003">
    <property type="protein sequence ID" value="MFK4751389.1"/>
    <property type="molecule type" value="Genomic_DNA"/>
</dbReference>
<evidence type="ECO:0000256" key="7">
    <source>
        <dbReference type="ARBA" id="ARBA00022989"/>
    </source>
</evidence>
<evidence type="ECO:0000256" key="8">
    <source>
        <dbReference type="ARBA" id="ARBA00023136"/>
    </source>
</evidence>
<dbReference type="RefSeq" id="WP_416204856.1">
    <property type="nucleotide sequence ID" value="NZ_JBBKTX010000003.1"/>
</dbReference>
<sequence>MILVKRVPEPRRASPPGFTLIELMVTIAVFAILAAVGTPSMTRYFNNQTADRIVRQLNTDIQFARNHALAYKLDVNIQPKSGSWSNGWEVREASSNILVRQATLDPTAGTVSASSMSSGNRLAFNGAGRATAVGALTITITGCTGDRVYRIEILSIGQIIRSESSCV</sequence>
<keyword evidence="14" id="KW-1185">Reference proteome</keyword>
<keyword evidence="4" id="KW-0488">Methylation</keyword>
<dbReference type="NCBIfam" id="TIGR02532">
    <property type="entry name" value="IV_pilin_GFxxxE"/>
    <property type="match status" value="1"/>
</dbReference>
<evidence type="ECO:0000256" key="5">
    <source>
        <dbReference type="ARBA" id="ARBA00022519"/>
    </source>
</evidence>
<evidence type="ECO:0000256" key="10">
    <source>
        <dbReference type="ARBA" id="ARBA00030775"/>
    </source>
</evidence>
<dbReference type="Proteomes" id="UP001620597">
    <property type="component" value="Unassembled WGS sequence"/>
</dbReference>
<organism evidence="13 14">
    <name type="scientific">Oceanobacter antarcticus</name>
    <dbReference type="NCBI Taxonomy" id="3133425"/>
    <lineage>
        <taxon>Bacteria</taxon>
        <taxon>Pseudomonadati</taxon>
        <taxon>Pseudomonadota</taxon>
        <taxon>Gammaproteobacteria</taxon>
        <taxon>Oceanospirillales</taxon>
        <taxon>Oceanospirillaceae</taxon>
        <taxon>Oceanobacter</taxon>
    </lineage>
</organism>
<evidence type="ECO:0000256" key="2">
    <source>
        <dbReference type="ARBA" id="ARBA00021549"/>
    </source>
</evidence>
<feature type="domain" description="General secretion pathway GspH" evidence="12">
    <location>
        <begin position="54"/>
        <end position="156"/>
    </location>
</feature>
<dbReference type="SUPFAM" id="SSF54523">
    <property type="entry name" value="Pili subunits"/>
    <property type="match status" value="1"/>
</dbReference>
<keyword evidence="8 11" id="KW-0472">Membrane</keyword>
<keyword evidence="5" id="KW-0997">Cell inner membrane</keyword>
<protein>
    <recommendedName>
        <fullName evidence="2">Type II secretion system protein H</fullName>
    </recommendedName>
    <alternativeName>
        <fullName evidence="10">General secretion pathway protein H</fullName>
    </alternativeName>
</protein>
<evidence type="ECO:0000256" key="9">
    <source>
        <dbReference type="ARBA" id="ARBA00025772"/>
    </source>
</evidence>
<keyword evidence="7 11" id="KW-1133">Transmembrane helix</keyword>
<evidence type="ECO:0000259" key="12">
    <source>
        <dbReference type="Pfam" id="PF12019"/>
    </source>
</evidence>
<name>A0ABW8NEM6_9GAMM</name>
<proteinExistence type="inferred from homology"/>
<evidence type="ECO:0000256" key="6">
    <source>
        <dbReference type="ARBA" id="ARBA00022692"/>
    </source>
</evidence>
<gene>
    <name evidence="13" type="ORF">WG929_03100</name>
</gene>
<dbReference type="Pfam" id="PF12019">
    <property type="entry name" value="GspH"/>
    <property type="match status" value="1"/>
</dbReference>
<keyword evidence="3" id="KW-1003">Cell membrane</keyword>
<accession>A0ABW8NEM6</accession>